<dbReference type="SMART" id="SM00963">
    <property type="entry name" value="SRP54_N"/>
    <property type="match status" value="1"/>
</dbReference>
<dbReference type="Pfam" id="PF00448">
    <property type="entry name" value="SRP54"/>
    <property type="match status" value="1"/>
</dbReference>
<feature type="binding site" evidence="9">
    <location>
        <begin position="189"/>
        <end position="193"/>
    </location>
    <ligand>
        <name>GTP</name>
        <dbReference type="ChEBI" id="CHEBI:37565"/>
    </ligand>
</feature>
<comment type="subcellular location">
    <subcellularLocation>
        <location evidence="9">Cytoplasm</location>
    </subcellularLocation>
    <text evidence="9">The SRP-RNC complex is targeted to the cytoplasmic membrane.</text>
</comment>
<sequence>MFKGLSDKLQETFKKLSGQSKITESNITEALREVRLALLEADVNYTVVKNFVSRIKEKAQGQEVIKGVNPRQQFIKIINDELVEVLGGQNTALNKAQSKPTIIMLAGLQGAGKTTFAGKLSKLLKKEKAKPFLIGADVYRPAAKKQLMVLANQIGVPFYTIEDSQNVLEIVENGLLEAKKESADYVLIDTAGRLHIDENLMKELQDVKAKVNPTEILLVVDGMTGQDAVNVAKTFNDSLDITGVVVTKLDGDTRGGAALSIKEISGKPIKYISEGEKLDDISVFHPERLASRILGMGDVVSLVEKAKDAIDEKEAREMEAKFRKNQFDFEDFLKQFKMIKRMGSLGGILKMLPGMGAIGEIDLNGAEKEMKKVEAIIYSMTLEERRNPNLLKVGSRKVRIAKGSGTDVTQVNKLLKQFEQMKQMMKMFNSGNIPGFGQIGRKR</sequence>
<evidence type="ECO:0000256" key="8">
    <source>
        <dbReference type="ARBA" id="ARBA00048027"/>
    </source>
</evidence>
<dbReference type="PANTHER" id="PTHR11564:SF5">
    <property type="entry name" value="SIGNAL RECOGNITION PARTICLE SUBUNIT SRP54"/>
    <property type="match status" value="1"/>
</dbReference>
<dbReference type="AlphaFoldDB" id="A0A7Z0T7E4"/>
<dbReference type="GO" id="GO:0048500">
    <property type="term" value="C:signal recognition particle"/>
    <property type="evidence" value="ECO:0007669"/>
    <property type="project" value="UniProtKB-UniRule"/>
</dbReference>
<evidence type="ECO:0000256" key="1">
    <source>
        <dbReference type="ARBA" id="ARBA00005450"/>
    </source>
</evidence>
<dbReference type="InterPro" id="IPR027417">
    <property type="entry name" value="P-loop_NTPase"/>
</dbReference>
<evidence type="ECO:0000256" key="5">
    <source>
        <dbReference type="ARBA" id="ARBA00023134"/>
    </source>
</evidence>
<dbReference type="OrthoDB" id="9804720at2"/>
<dbReference type="GO" id="GO:0008312">
    <property type="term" value="F:7S RNA binding"/>
    <property type="evidence" value="ECO:0007669"/>
    <property type="project" value="InterPro"/>
</dbReference>
<comment type="subunit">
    <text evidence="9">Part of the signal recognition particle protein translocation system, which is composed of SRP and FtsY.</text>
</comment>
<dbReference type="EMBL" id="JABMKT010000025">
    <property type="protein sequence ID" value="NYV28206.1"/>
    <property type="molecule type" value="Genomic_DNA"/>
</dbReference>
<dbReference type="Gene3D" id="1.10.260.30">
    <property type="entry name" value="Signal recognition particle, SRP54 subunit, M-domain"/>
    <property type="match status" value="1"/>
</dbReference>
<organism evidence="11 12">
    <name type="scientific">Streptobacillus felis</name>
    <dbReference type="NCBI Taxonomy" id="1384509"/>
    <lineage>
        <taxon>Bacteria</taxon>
        <taxon>Fusobacteriati</taxon>
        <taxon>Fusobacteriota</taxon>
        <taxon>Fusobacteriia</taxon>
        <taxon>Fusobacteriales</taxon>
        <taxon>Leptotrichiaceae</taxon>
        <taxon>Streptobacillus</taxon>
    </lineage>
</organism>
<dbReference type="SUPFAM" id="SSF47446">
    <property type="entry name" value="Signal peptide-binding domain"/>
    <property type="match status" value="1"/>
</dbReference>
<dbReference type="CDD" id="cd18539">
    <property type="entry name" value="SRP_G"/>
    <property type="match status" value="1"/>
</dbReference>
<dbReference type="Pfam" id="PF02978">
    <property type="entry name" value="SRP_SPB"/>
    <property type="match status" value="1"/>
</dbReference>
<evidence type="ECO:0000259" key="10">
    <source>
        <dbReference type="PROSITE" id="PS00300"/>
    </source>
</evidence>
<name>A0A7Z0T7E4_9FUSO</name>
<dbReference type="InterPro" id="IPR013822">
    <property type="entry name" value="Signal_recog_particl_SRP54_hlx"/>
</dbReference>
<keyword evidence="2 9" id="KW-0547">Nucleotide-binding</keyword>
<dbReference type="PANTHER" id="PTHR11564">
    <property type="entry name" value="SIGNAL RECOGNITION PARTICLE 54K PROTEIN SRP54"/>
    <property type="match status" value="1"/>
</dbReference>
<comment type="catalytic activity">
    <reaction evidence="8 9">
        <text>GTP + H2O = GDP + phosphate + H(+)</text>
        <dbReference type="Rhea" id="RHEA:19669"/>
        <dbReference type="ChEBI" id="CHEBI:15377"/>
        <dbReference type="ChEBI" id="CHEBI:15378"/>
        <dbReference type="ChEBI" id="CHEBI:37565"/>
        <dbReference type="ChEBI" id="CHEBI:43474"/>
        <dbReference type="ChEBI" id="CHEBI:58189"/>
        <dbReference type="EC" id="3.6.5.4"/>
    </reaction>
</comment>
<keyword evidence="9" id="KW-0963">Cytoplasm</keyword>
<protein>
    <recommendedName>
        <fullName evidence="9">Signal recognition particle protein</fullName>
        <ecNumber evidence="9">3.6.5.4</ecNumber>
    </recommendedName>
    <alternativeName>
        <fullName evidence="9">Fifty-four homolog</fullName>
    </alternativeName>
</protein>
<evidence type="ECO:0000256" key="6">
    <source>
        <dbReference type="ARBA" id="ARBA00023135"/>
    </source>
</evidence>
<dbReference type="NCBIfam" id="TIGR00959">
    <property type="entry name" value="ffh"/>
    <property type="match status" value="1"/>
</dbReference>
<dbReference type="Gene3D" id="3.40.50.300">
    <property type="entry name" value="P-loop containing nucleotide triphosphate hydrolases"/>
    <property type="match status" value="1"/>
</dbReference>
<evidence type="ECO:0000256" key="4">
    <source>
        <dbReference type="ARBA" id="ARBA00022884"/>
    </source>
</evidence>
<keyword evidence="3 9" id="KW-0378">Hydrolase</keyword>
<dbReference type="SUPFAM" id="SSF52540">
    <property type="entry name" value="P-loop containing nucleoside triphosphate hydrolases"/>
    <property type="match status" value="1"/>
</dbReference>
<keyword evidence="7 9" id="KW-0687">Ribonucleoprotein</keyword>
<evidence type="ECO:0000256" key="7">
    <source>
        <dbReference type="ARBA" id="ARBA00023274"/>
    </source>
</evidence>
<dbReference type="InterPro" id="IPR004780">
    <property type="entry name" value="SRP"/>
</dbReference>
<comment type="function">
    <text evidence="9">Involved in targeting and insertion of nascent membrane proteins into the cytoplasmic membrane. Binds to the hydrophobic signal sequence of the ribosome-nascent chain (RNC) as it emerges from the ribosomes. The SRP-RNC complex is then targeted to the cytoplasmic membrane where it interacts with the SRP receptor FtsY.</text>
</comment>
<dbReference type="RefSeq" id="WP_067322146.1">
    <property type="nucleotide sequence ID" value="NZ_CBCRWS010000023.1"/>
</dbReference>
<accession>A0A7Z0T7E4</accession>
<reference evidence="11 12" key="1">
    <citation type="submission" date="2020-05" db="EMBL/GenBank/DDBJ databases">
        <title>Streptobacillus felis strain LHL191014123.</title>
        <authorList>
            <person name="Fawzy A."/>
            <person name="Rau J."/>
            <person name="Risse K."/>
            <person name="Schauerte N."/>
            <person name="Geiger C."/>
            <person name="Blom J."/>
            <person name="Imirzalioglu C."/>
            <person name="Falgenhauer J."/>
            <person name="Bach A."/>
            <person name="Herden C."/>
            <person name="Eisenberg T."/>
        </authorList>
    </citation>
    <scope>NUCLEOTIDE SEQUENCE [LARGE SCALE GENOMIC DNA]</scope>
    <source>
        <strain evidence="11 12">LHL191014123</strain>
    </source>
</reference>
<dbReference type="InterPro" id="IPR004125">
    <property type="entry name" value="Signal_recog_particle_SRP54_M"/>
</dbReference>
<comment type="similarity">
    <text evidence="1 9">Belongs to the GTP-binding SRP family. SRP54 subfamily.</text>
</comment>
<evidence type="ECO:0000313" key="12">
    <source>
        <dbReference type="Proteomes" id="UP000526184"/>
    </source>
</evidence>
<comment type="domain">
    <text evidence="9">Composed of three domains: the N-terminal N domain, which is responsible for interactions with the ribosome, the central G domain, which binds GTP, and the C-terminal M domain, which binds the RNA and the signal sequence of the RNC.</text>
</comment>
<feature type="binding site" evidence="9">
    <location>
        <begin position="107"/>
        <end position="114"/>
    </location>
    <ligand>
        <name>GTP</name>
        <dbReference type="ChEBI" id="CHEBI:37565"/>
    </ligand>
</feature>
<dbReference type="PROSITE" id="PS00300">
    <property type="entry name" value="SRP54"/>
    <property type="match status" value="1"/>
</dbReference>
<dbReference type="InterPro" id="IPR003593">
    <property type="entry name" value="AAA+_ATPase"/>
</dbReference>
<dbReference type="InterPro" id="IPR042101">
    <property type="entry name" value="SRP54_N_sf"/>
</dbReference>
<dbReference type="Gene3D" id="1.20.120.140">
    <property type="entry name" value="Signal recognition particle SRP54, nucleotide-binding domain"/>
    <property type="match status" value="1"/>
</dbReference>
<evidence type="ECO:0000256" key="2">
    <source>
        <dbReference type="ARBA" id="ARBA00022741"/>
    </source>
</evidence>
<evidence type="ECO:0000256" key="3">
    <source>
        <dbReference type="ARBA" id="ARBA00022801"/>
    </source>
</evidence>
<dbReference type="GO" id="GO:0006614">
    <property type="term" value="P:SRP-dependent cotranslational protein targeting to membrane"/>
    <property type="evidence" value="ECO:0007669"/>
    <property type="project" value="InterPro"/>
</dbReference>
<dbReference type="EC" id="3.6.5.4" evidence="9"/>
<dbReference type="Pfam" id="PF02881">
    <property type="entry name" value="SRP54_N"/>
    <property type="match status" value="1"/>
</dbReference>
<keyword evidence="5 9" id="KW-0342">GTP-binding</keyword>
<dbReference type="FunFam" id="3.40.50.300:FF:000022">
    <property type="entry name" value="Signal recognition particle 54 kDa subunit"/>
    <property type="match status" value="1"/>
</dbReference>
<dbReference type="GO" id="GO:0003924">
    <property type="term" value="F:GTPase activity"/>
    <property type="evidence" value="ECO:0007669"/>
    <property type="project" value="UniProtKB-UniRule"/>
</dbReference>
<dbReference type="SMART" id="SM00962">
    <property type="entry name" value="SRP54"/>
    <property type="match status" value="1"/>
</dbReference>
<comment type="caution">
    <text evidence="11">The sequence shown here is derived from an EMBL/GenBank/DDBJ whole genome shotgun (WGS) entry which is preliminary data.</text>
</comment>
<dbReference type="InterPro" id="IPR000897">
    <property type="entry name" value="SRP54_GTPase_dom"/>
</dbReference>
<dbReference type="Proteomes" id="UP000526184">
    <property type="component" value="Unassembled WGS sequence"/>
</dbReference>
<gene>
    <name evidence="9 11" type="primary">ffh</name>
    <name evidence="11" type="ORF">HP397_05225</name>
</gene>
<dbReference type="SMART" id="SM00382">
    <property type="entry name" value="AAA"/>
    <property type="match status" value="1"/>
</dbReference>
<feature type="binding site" evidence="9">
    <location>
        <begin position="247"/>
        <end position="250"/>
    </location>
    <ligand>
        <name>GTP</name>
        <dbReference type="ChEBI" id="CHEBI:37565"/>
    </ligand>
</feature>
<keyword evidence="4 9" id="KW-0694">RNA-binding</keyword>
<proteinExistence type="inferred from homology"/>
<dbReference type="HAMAP" id="MF_00306">
    <property type="entry name" value="SRP54"/>
    <property type="match status" value="1"/>
</dbReference>
<keyword evidence="6 9" id="KW-0733">Signal recognition particle</keyword>
<keyword evidence="12" id="KW-1185">Reference proteome</keyword>
<dbReference type="InterPro" id="IPR022941">
    <property type="entry name" value="SRP54"/>
</dbReference>
<evidence type="ECO:0000313" key="11">
    <source>
        <dbReference type="EMBL" id="NYV28206.1"/>
    </source>
</evidence>
<dbReference type="InterPro" id="IPR036891">
    <property type="entry name" value="Signal_recog_part_SRP54_M_sf"/>
</dbReference>
<dbReference type="GO" id="GO:0005525">
    <property type="term" value="F:GTP binding"/>
    <property type="evidence" value="ECO:0007669"/>
    <property type="project" value="UniProtKB-UniRule"/>
</dbReference>
<feature type="domain" description="SRP54-type proteins GTP-binding" evidence="10">
    <location>
        <begin position="268"/>
        <end position="281"/>
    </location>
</feature>
<evidence type="ECO:0000256" key="9">
    <source>
        <dbReference type="HAMAP-Rule" id="MF_00306"/>
    </source>
</evidence>